<gene>
    <name evidence="10" type="primary">hisJ</name>
    <name evidence="10" type="ORF">ACFQO8_07405</name>
</gene>
<dbReference type="InterPro" id="IPR010140">
    <property type="entry name" value="Histidinol_P_phosphatase_HisJ"/>
</dbReference>
<dbReference type="EMBL" id="JBHTCE010000001">
    <property type="protein sequence ID" value="MFC7389968.1"/>
    <property type="molecule type" value="Genomic_DNA"/>
</dbReference>
<feature type="domain" description="PHP" evidence="9">
    <location>
        <begin position="7"/>
        <end position="219"/>
    </location>
</feature>
<dbReference type="SUPFAM" id="SSF89550">
    <property type="entry name" value="PHP domain-like"/>
    <property type="match status" value="1"/>
</dbReference>
<evidence type="ECO:0000256" key="3">
    <source>
        <dbReference type="ARBA" id="ARBA00013085"/>
    </source>
</evidence>
<evidence type="ECO:0000256" key="6">
    <source>
        <dbReference type="ARBA" id="ARBA00023102"/>
    </source>
</evidence>
<evidence type="ECO:0000256" key="2">
    <source>
        <dbReference type="ARBA" id="ARBA00009152"/>
    </source>
</evidence>
<dbReference type="CDD" id="cd12110">
    <property type="entry name" value="PHP_HisPPase_Hisj_like"/>
    <property type="match status" value="1"/>
</dbReference>
<dbReference type="NCBIfam" id="NF005996">
    <property type="entry name" value="PRK08123.1"/>
    <property type="match status" value="1"/>
</dbReference>
<dbReference type="EC" id="3.1.3.15" evidence="3 8"/>
<keyword evidence="5 8" id="KW-0378">Hydrolase</keyword>
<sequence>MFNFTHDGHVHTPFCPHGTKDPIELYIQAGIEKSLQSMTFTEHAPFPRSFIDPVPNQDSAMSIDLLPEYLDTLQRMKQHFKDVIDIKVGLEVDLLPHLEEETIALLEPFAPLLDEVILSQHFLYVDGTYMPIDYSAETFDELVTALGSFENVMKAYYESIERGLGFPWENINVARIGHIDLPIKYQKNYEWDRSHVKEEEERLLLAIADRGFGLDFNTAGLRKPDCGEPYVAGLAKSANRLNIPFTLGSDAHLANDVAAGFDLIAQKKATFL</sequence>
<comment type="caution">
    <text evidence="10">The sequence shown here is derived from an EMBL/GenBank/DDBJ whole genome shotgun (WGS) entry which is preliminary data.</text>
</comment>
<dbReference type="RefSeq" id="WP_214788503.1">
    <property type="nucleotide sequence ID" value="NZ_JANIEL010000017.1"/>
</dbReference>
<dbReference type="Pfam" id="PF02811">
    <property type="entry name" value="PHP"/>
    <property type="match status" value="1"/>
</dbReference>
<evidence type="ECO:0000259" key="9">
    <source>
        <dbReference type="Pfam" id="PF02811"/>
    </source>
</evidence>
<evidence type="ECO:0000256" key="4">
    <source>
        <dbReference type="ARBA" id="ARBA00022605"/>
    </source>
</evidence>
<keyword evidence="4 8" id="KW-0028">Amino-acid biosynthesis</keyword>
<evidence type="ECO:0000256" key="8">
    <source>
        <dbReference type="RuleBase" id="RU366003"/>
    </source>
</evidence>
<comment type="pathway">
    <text evidence="1 8">Amino-acid biosynthesis; L-histidine biosynthesis; L-histidine from 5-phospho-alpha-D-ribose 1-diphosphate: step 8/9.</text>
</comment>
<name>A0ABW2PKH3_9BACL</name>
<dbReference type="PANTHER" id="PTHR21039">
    <property type="entry name" value="HISTIDINOL PHOSPHATASE-RELATED"/>
    <property type="match status" value="1"/>
</dbReference>
<keyword evidence="11" id="KW-1185">Reference proteome</keyword>
<organism evidence="10 11">
    <name type="scientific">Exiguobacterium aestuarii</name>
    <dbReference type="NCBI Taxonomy" id="273527"/>
    <lineage>
        <taxon>Bacteria</taxon>
        <taxon>Bacillati</taxon>
        <taxon>Bacillota</taxon>
        <taxon>Bacilli</taxon>
        <taxon>Bacillales</taxon>
        <taxon>Bacillales Family XII. Incertae Sedis</taxon>
        <taxon>Exiguobacterium</taxon>
    </lineage>
</organism>
<dbReference type="InterPro" id="IPR016195">
    <property type="entry name" value="Pol/histidinol_Pase-like"/>
</dbReference>
<evidence type="ECO:0000256" key="1">
    <source>
        <dbReference type="ARBA" id="ARBA00004970"/>
    </source>
</evidence>
<dbReference type="NCBIfam" id="TIGR01856">
    <property type="entry name" value="hisJ_fam"/>
    <property type="match status" value="1"/>
</dbReference>
<protein>
    <recommendedName>
        <fullName evidence="3 8">Histidinol-phosphatase</fullName>
        <shortName evidence="8">HolPase</shortName>
        <ecNumber evidence="3 8">3.1.3.15</ecNumber>
    </recommendedName>
</protein>
<reference evidence="11" key="1">
    <citation type="journal article" date="2019" name="Int. J. Syst. Evol. Microbiol.">
        <title>The Global Catalogue of Microorganisms (GCM) 10K type strain sequencing project: providing services to taxonomists for standard genome sequencing and annotation.</title>
        <authorList>
            <consortium name="The Broad Institute Genomics Platform"/>
            <consortium name="The Broad Institute Genome Sequencing Center for Infectious Disease"/>
            <person name="Wu L."/>
            <person name="Ma J."/>
        </authorList>
    </citation>
    <scope>NUCLEOTIDE SEQUENCE [LARGE SCALE GENOMIC DNA]</scope>
    <source>
        <strain evidence="11">CCUG 55590</strain>
    </source>
</reference>
<dbReference type="Gene3D" id="3.20.20.140">
    <property type="entry name" value="Metal-dependent hydrolases"/>
    <property type="match status" value="1"/>
</dbReference>
<keyword evidence="6 8" id="KW-0368">Histidine biosynthesis</keyword>
<proteinExistence type="inferred from homology"/>
<dbReference type="Proteomes" id="UP001596439">
    <property type="component" value="Unassembled WGS sequence"/>
</dbReference>
<evidence type="ECO:0000256" key="5">
    <source>
        <dbReference type="ARBA" id="ARBA00022801"/>
    </source>
</evidence>
<accession>A0ABW2PKH3</accession>
<dbReference type="InterPro" id="IPR004013">
    <property type="entry name" value="PHP_dom"/>
</dbReference>
<dbReference type="GO" id="GO:0004401">
    <property type="term" value="F:histidinol-phosphatase activity"/>
    <property type="evidence" value="ECO:0007669"/>
    <property type="project" value="UniProtKB-EC"/>
</dbReference>
<evidence type="ECO:0000256" key="7">
    <source>
        <dbReference type="ARBA" id="ARBA00049158"/>
    </source>
</evidence>
<dbReference type="PANTHER" id="PTHR21039:SF0">
    <property type="entry name" value="HISTIDINOL-PHOSPHATASE"/>
    <property type="match status" value="1"/>
</dbReference>
<evidence type="ECO:0000313" key="11">
    <source>
        <dbReference type="Proteomes" id="UP001596439"/>
    </source>
</evidence>
<comment type="catalytic activity">
    <reaction evidence="7 8">
        <text>L-histidinol phosphate + H2O = L-histidinol + phosphate</text>
        <dbReference type="Rhea" id="RHEA:14465"/>
        <dbReference type="ChEBI" id="CHEBI:15377"/>
        <dbReference type="ChEBI" id="CHEBI:43474"/>
        <dbReference type="ChEBI" id="CHEBI:57699"/>
        <dbReference type="ChEBI" id="CHEBI:57980"/>
        <dbReference type="EC" id="3.1.3.15"/>
    </reaction>
</comment>
<evidence type="ECO:0000313" key="10">
    <source>
        <dbReference type="EMBL" id="MFC7389968.1"/>
    </source>
</evidence>
<comment type="similarity">
    <text evidence="2 8">Belongs to the PHP hydrolase family. HisK subfamily.</text>
</comment>